<dbReference type="RefSeq" id="WP_345394202.1">
    <property type="nucleotide sequence ID" value="NZ_BAABHG010000006.1"/>
</dbReference>
<dbReference type="InterPro" id="IPR040690">
    <property type="entry name" value="FtsX_ECD"/>
</dbReference>
<comment type="caution">
    <text evidence="3">The sequence shown here is derived from an EMBL/GenBank/DDBJ whole genome shotgun (WGS) entry which is preliminary data.</text>
</comment>
<dbReference type="PROSITE" id="PS51257">
    <property type="entry name" value="PROKAR_LIPOPROTEIN"/>
    <property type="match status" value="1"/>
</dbReference>
<dbReference type="EMBL" id="JBHUKU010000009">
    <property type="protein sequence ID" value="MFD2460727.1"/>
    <property type="molecule type" value="Genomic_DNA"/>
</dbReference>
<feature type="domain" description="FtsX extracellular" evidence="2">
    <location>
        <begin position="31"/>
        <end position="118"/>
    </location>
</feature>
<proteinExistence type="predicted"/>
<organism evidence="3 4">
    <name type="scientific">Amycolatopsis samaneae</name>
    <dbReference type="NCBI Taxonomy" id="664691"/>
    <lineage>
        <taxon>Bacteria</taxon>
        <taxon>Bacillati</taxon>
        <taxon>Actinomycetota</taxon>
        <taxon>Actinomycetes</taxon>
        <taxon>Pseudonocardiales</taxon>
        <taxon>Pseudonocardiaceae</taxon>
        <taxon>Amycolatopsis</taxon>
    </lineage>
</organism>
<gene>
    <name evidence="3" type="ORF">ACFSYJ_19130</name>
</gene>
<keyword evidence="4" id="KW-1185">Reference proteome</keyword>
<dbReference type="Pfam" id="PF18075">
    <property type="entry name" value="FtsX_ECD"/>
    <property type="match status" value="1"/>
</dbReference>
<protein>
    <submittedName>
        <fullName evidence="3">Permease-like cell division protein FtsX</fullName>
    </submittedName>
</protein>
<feature type="signal peptide" evidence="1">
    <location>
        <begin position="1"/>
        <end position="16"/>
    </location>
</feature>
<evidence type="ECO:0000256" key="1">
    <source>
        <dbReference type="SAM" id="SignalP"/>
    </source>
</evidence>
<dbReference type="Gene3D" id="3.30.70.3040">
    <property type="match status" value="1"/>
</dbReference>
<accession>A0ABW5GIS0</accession>
<sequence>MARRLLLALLAVLALAGCGGTMTGESLPEPEVTIFLDNRTGSPATAAMIRQKLAAMPGVKQITFAAGEQAYEQYLRLTAGKPARTADSLAGAYLARLKDEIAIDAVKQTFGGSPGVAAILP</sequence>
<name>A0ABW5GIS0_9PSEU</name>
<keyword evidence="1" id="KW-0732">Signal</keyword>
<evidence type="ECO:0000313" key="3">
    <source>
        <dbReference type="EMBL" id="MFD2460727.1"/>
    </source>
</evidence>
<dbReference type="Proteomes" id="UP001597419">
    <property type="component" value="Unassembled WGS sequence"/>
</dbReference>
<reference evidence="4" key="1">
    <citation type="journal article" date="2019" name="Int. J. Syst. Evol. Microbiol.">
        <title>The Global Catalogue of Microorganisms (GCM) 10K type strain sequencing project: providing services to taxonomists for standard genome sequencing and annotation.</title>
        <authorList>
            <consortium name="The Broad Institute Genomics Platform"/>
            <consortium name="The Broad Institute Genome Sequencing Center for Infectious Disease"/>
            <person name="Wu L."/>
            <person name="Ma J."/>
        </authorList>
    </citation>
    <scope>NUCLEOTIDE SEQUENCE [LARGE SCALE GENOMIC DNA]</scope>
    <source>
        <strain evidence="4">CGMCC 4.7643</strain>
    </source>
</reference>
<feature type="chain" id="PRO_5045851626" evidence="1">
    <location>
        <begin position="17"/>
        <end position="121"/>
    </location>
</feature>
<evidence type="ECO:0000313" key="4">
    <source>
        <dbReference type="Proteomes" id="UP001597419"/>
    </source>
</evidence>
<evidence type="ECO:0000259" key="2">
    <source>
        <dbReference type="Pfam" id="PF18075"/>
    </source>
</evidence>